<evidence type="ECO:0000313" key="14">
    <source>
        <dbReference type="EMBL" id="CAC5400795.1"/>
    </source>
</evidence>
<name>A0A6J8CY63_MYTCO</name>
<comment type="function">
    <text evidence="12">Transposase-derived protein that may have nuclease activity. Does not have transposase activity.</text>
</comment>
<dbReference type="InterPro" id="IPR045249">
    <property type="entry name" value="HARBI1-like"/>
</dbReference>
<dbReference type="EMBL" id="CACVKT020006320">
    <property type="protein sequence ID" value="CAC5400795.1"/>
    <property type="molecule type" value="Genomic_DNA"/>
</dbReference>
<keyword evidence="9 14" id="KW-0378">Hydrolase</keyword>
<dbReference type="GO" id="GO:0016787">
    <property type="term" value="F:hydrolase activity"/>
    <property type="evidence" value="ECO:0007669"/>
    <property type="project" value="UniProtKB-KW"/>
</dbReference>
<evidence type="ECO:0000256" key="7">
    <source>
        <dbReference type="ARBA" id="ARBA00022722"/>
    </source>
</evidence>
<evidence type="ECO:0000313" key="15">
    <source>
        <dbReference type="Proteomes" id="UP000507470"/>
    </source>
</evidence>
<dbReference type="PRINTS" id="PR02086">
    <property type="entry name" value="PUTNUCHARBI1"/>
</dbReference>
<proteinExistence type="inferred from homology"/>
<comment type="cofactor">
    <cofactor evidence="1">
        <name>a divalent metal cation</name>
        <dbReference type="ChEBI" id="CHEBI:60240"/>
    </cofactor>
</comment>
<evidence type="ECO:0000256" key="1">
    <source>
        <dbReference type="ARBA" id="ARBA00001968"/>
    </source>
</evidence>
<evidence type="ECO:0000256" key="12">
    <source>
        <dbReference type="ARBA" id="ARBA00045850"/>
    </source>
</evidence>
<comment type="subcellular location">
    <subcellularLocation>
        <location evidence="3">Cytoplasm</location>
    </subcellularLocation>
    <subcellularLocation>
        <location evidence="2">Nucleus</location>
    </subcellularLocation>
</comment>
<comment type="similarity">
    <text evidence="4">Belongs to the HARBI1 family.</text>
</comment>
<dbReference type="GO" id="GO:0005634">
    <property type="term" value="C:nucleus"/>
    <property type="evidence" value="ECO:0007669"/>
    <property type="project" value="UniProtKB-SubCell"/>
</dbReference>
<dbReference type="PANTHER" id="PTHR22930">
    <property type="match status" value="1"/>
</dbReference>
<dbReference type="Proteomes" id="UP000507470">
    <property type="component" value="Unassembled WGS sequence"/>
</dbReference>
<dbReference type="InterPro" id="IPR026103">
    <property type="entry name" value="HARBI1_animal"/>
</dbReference>
<evidence type="ECO:0000256" key="3">
    <source>
        <dbReference type="ARBA" id="ARBA00004496"/>
    </source>
</evidence>
<evidence type="ECO:0000256" key="2">
    <source>
        <dbReference type="ARBA" id="ARBA00004123"/>
    </source>
</evidence>
<evidence type="ECO:0000256" key="5">
    <source>
        <dbReference type="ARBA" id="ARBA00015519"/>
    </source>
</evidence>
<dbReference type="InterPro" id="IPR027806">
    <property type="entry name" value="HARBI1_dom"/>
</dbReference>
<sequence length="270" mass="30867">MKVLIALRFYASGSFQNIIADTFNIDKSTVSRTIHSVSNALVRRAPKFIKFPSGHVIEENKVKFNAVANFPNVLGLIDGTHVRIIAPSQHEEQFVNRKGYHSIKVQVIVNADLQFINIVAKRPGSSHYSRVLKERRVFMQLKQSNYDGYLLGDSGYPCKTFLLTPYLYPQTRQEIRFNRSHKVTKCAIERTIGQWKRRFHCLHSEIRLSPAIKCKVIISCGVLHNIAKKNNIPLNEDDLDDDLDDDMEEVENGMAGNGFHIKKSVTELHF</sequence>
<keyword evidence="7" id="KW-0540">Nuclease</keyword>
<evidence type="ECO:0000256" key="4">
    <source>
        <dbReference type="ARBA" id="ARBA00006958"/>
    </source>
</evidence>
<evidence type="ECO:0000256" key="10">
    <source>
        <dbReference type="ARBA" id="ARBA00023242"/>
    </source>
</evidence>
<reference evidence="14 15" key="1">
    <citation type="submission" date="2020-06" db="EMBL/GenBank/DDBJ databases">
        <authorList>
            <person name="Li R."/>
            <person name="Bekaert M."/>
        </authorList>
    </citation>
    <scope>NUCLEOTIDE SEQUENCE [LARGE SCALE GENOMIC DNA]</scope>
    <source>
        <strain evidence="15">wild</strain>
    </source>
</reference>
<protein>
    <recommendedName>
        <fullName evidence="5">Putative nuclease HARBI1</fullName>
    </recommendedName>
    <alternativeName>
        <fullName evidence="11">Harbinger transposase-derived nuclease</fullName>
    </alternativeName>
</protein>
<evidence type="ECO:0000259" key="13">
    <source>
        <dbReference type="Pfam" id="PF13359"/>
    </source>
</evidence>
<dbReference type="PANTHER" id="PTHR22930:SF286">
    <property type="entry name" value="NUCLEASE HARBI1"/>
    <property type="match status" value="1"/>
</dbReference>
<evidence type="ECO:0000256" key="8">
    <source>
        <dbReference type="ARBA" id="ARBA00022723"/>
    </source>
</evidence>
<evidence type="ECO:0000256" key="11">
    <source>
        <dbReference type="ARBA" id="ARBA00030126"/>
    </source>
</evidence>
<dbReference type="Pfam" id="PF13359">
    <property type="entry name" value="DDE_Tnp_4"/>
    <property type="match status" value="1"/>
</dbReference>
<dbReference type="AlphaFoldDB" id="A0A6J8CY63"/>
<keyword evidence="8" id="KW-0479">Metal-binding</keyword>
<accession>A0A6J8CY63</accession>
<gene>
    <name evidence="14" type="ORF">MCOR_34946</name>
</gene>
<dbReference type="OrthoDB" id="418573at2759"/>
<feature type="domain" description="DDE Tnp4" evidence="13">
    <location>
        <begin position="77"/>
        <end position="225"/>
    </location>
</feature>
<dbReference type="GO" id="GO:0046872">
    <property type="term" value="F:metal ion binding"/>
    <property type="evidence" value="ECO:0007669"/>
    <property type="project" value="UniProtKB-KW"/>
</dbReference>
<evidence type="ECO:0000256" key="6">
    <source>
        <dbReference type="ARBA" id="ARBA00022490"/>
    </source>
</evidence>
<dbReference type="GO" id="GO:0005737">
    <property type="term" value="C:cytoplasm"/>
    <property type="evidence" value="ECO:0007669"/>
    <property type="project" value="UniProtKB-SubCell"/>
</dbReference>
<keyword evidence="10" id="KW-0539">Nucleus</keyword>
<keyword evidence="15" id="KW-1185">Reference proteome</keyword>
<evidence type="ECO:0000256" key="9">
    <source>
        <dbReference type="ARBA" id="ARBA00022801"/>
    </source>
</evidence>
<dbReference type="GO" id="GO:0004518">
    <property type="term" value="F:nuclease activity"/>
    <property type="evidence" value="ECO:0007669"/>
    <property type="project" value="UniProtKB-KW"/>
</dbReference>
<keyword evidence="6" id="KW-0963">Cytoplasm</keyword>
<organism evidence="14 15">
    <name type="scientific">Mytilus coruscus</name>
    <name type="common">Sea mussel</name>
    <dbReference type="NCBI Taxonomy" id="42192"/>
    <lineage>
        <taxon>Eukaryota</taxon>
        <taxon>Metazoa</taxon>
        <taxon>Spiralia</taxon>
        <taxon>Lophotrochozoa</taxon>
        <taxon>Mollusca</taxon>
        <taxon>Bivalvia</taxon>
        <taxon>Autobranchia</taxon>
        <taxon>Pteriomorphia</taxon>
        <taxon>Mytilida</taxon>
        <taxon>Mytiloidea</taxon>
        <taxon>Mytilidae</taxon>
        <taxon>Mytilinae</taxon>
        <taxon>Mytilus</taxon>
    </lineage>
</organism>